<reference evidence="9" key="1">
    <citation type="journal article" date="2022" name="bioRxiv">
        <title>Sequencing and chromosome-scale assembly of the giantPleurodeles waltlgenome.</title>
        <authorList>
            <person name="Brown T."/>
            <person name="Elewa A."/>
            <person name="Iarovenko S."/>
            <person name="Subramanian E."/>
            <person name="Araus A.J."/>
            <person name="Petzold A."/>
            <person name="Susuki M."/>
            <person name="Suzuki K.-i.T."/>
            <person name="Hayashi T."/>
            <person name="Toyoda A."/>
            <person name="Oliveira C."/>
            <person name="Osipova E."/>
            <person name="Leigh N.D."/>
            <person name="Simon A."/>
            <person name="Yun M.H."/>
        </authorList>
    </citation>
    <scope>NUCLEOTIDE SEQUENCE</scope>
    <source>
        <strain evidence="9">20211129_DDA</strain>
        <tissue evidence="9">Liver</tissue>
    </source>
</reference>
<dbReference type="InterPro" id="IPR005225">
    <property type="entry name" value="Small_GTP-bd"/>
</dbReference>
<evidence type="ECO:0000313" key="9">
    <source>
        <dbReference type="EMBL" id="KAJ1173714.1"/>
    </source>
</evidence>
<dbReference type="PRINTS" id="PR00449">
    <property type="entry name" value="RASTRNSFRMNG"/>
</dbReference>
<comment type="subcellular location">
    <subcellularLocation>
        <location evidence="1">Cell projection</location>
        <location evidence="1">Cilium</location>
        <location evidence="1">Flagellum</location>
    </subcellularLocation>
</comment>
<evidence type="ECO:0000256" key="1">
    <source>
        <dbReference type="ARBA" id="ARBA00004230"/>
    </source>
</evidence>
<dbReference type="Proteomes" id="UP001066276">
    <property type="component" value="Chromosome 4_1"/>
</dbReference>
<dbReference type="InterPro" id="IPR001806">
    <property type="entry name" value="Small_GTPase"/>
</dbReference>
<evidence type="ECO:0000256" key="4">
    <source>
        <dbReference type="ARBA" id="ARBA00022846"/>
    </source>
</evidence>
<dbReference type="InterPro" id="IPR050209">
    <property type="entry name" value="Rab_GTPases_membrane_traffic"/>
</dbReference>
<dbReference type="GO" id="GO:0005525">
    <property type="term" value="F:GTP binding"/>
    <property type="evidence" value="ECO:0007669"/>
    <property type="project" value="UniProtKB-KW"/>
</dbReference>
<dbReference type="GO" id="GO:0030990">
    <property type="term" value="C:intraciliary transport particle"/>
    <property type="evidence" value="ECO:0007669"/>
    <property type="project" value="UniProtKB-ARBA"/>
</dbReference>
<evidence type="ECO:0000256" key="3">
    <source>
        <dbReference type="ARBA" id="ARBA00022741"/>
    </source>
</evidence>
<dbReference type="SMART" id="SM00174">
    <property type="entry name" value="RHO"/>
    <property type="match status" value="1"/>
</dbReference>
<dbReference type="PANTHER" id="PTHR47979">
    <property type="entry name" value="DRAB11-RELATED"/>
    <property type="match status" value="1"/>
</dbReference>
<dbReference type="AlphaFoldDB" id="A0AAV7TBM1"/>
<evidence type="ECO:0000256" key="7">
    <source>
        <dbReference type="ARBA" id="ARBA00023273"/>
    </source>
</evidence>
<dbReference type="PROSITE" id="PS51421">
    <property type="entry name" value="RAS"/>
    <property type="match status" value="1"/>
</dbReference>
<dbReference type="InterPro" id="IPR027417">
    <property type="entry name" value="P-loop_NTPase"/>
</dbReference>
<protein>
    <recommendedName>
        <fullName evidence="11">Intraflagellar transport protein 27 homolog</fullName>
    </recommendedName>
</protein>
<proteinExistence type="inferred from homology"/>
<dbReference type="SMART" id="SM00175">
    <property type="entry name" value="RAB"/>
    <property type="match status" value="1"/>
</dbReference>
<dbReference type="EMBL" id="JANPWB010000007">
    <property type="protein sequence ID" value="KAJ1173714.1"/>
    <property type="molecule type" value="Genomic_DNA"/>
</dbReference>
<evidence type="ECO:0008006" key="11">
    <source>
        <dbReference type="Google" id="ProtNLM"/>
    </source>
</evidence>
<evidence type="ECO:0000256" key="8">
    <source>
        <dbReference type="SAM" id="MobiDB-lite"/>
    </source>
</evidence>
<feature type="compositionally biased region" description="Basic and acidic residues" evidence="8">
    <location>
        <begin position="101"/>
        <end position="110"/>
    </location>
</feature>
<feature type="region of interest" description="Disordered" evidence="8">
    <location>
        <begin position="72"/>
        <end position="110"/>
    </location>
</feature>
<comment type="similarity">
    <text evidence="2">Belongs to the small GTPase superfamily. Rab family.</text>
</comment>
<dbReference type="NCBIfam" id="TIGR00231">
    <property type="entry name" value="small_GTP"/>
    <property type="match status" value="1"/>
</dbReference>
<gene>
    <name evidence="9" type="ORF">NDU88_005540</name>
</gene>
<evidence type="ECO:0000256" key="5">
    <source>
        <dbReference type="ARBA" id="ARBA00023069"/>
    </source>
</evidence>
<keyword evidence="10" id="KW-1185">Reference proteome</keyword>
<dbReference type="FunFam" id="3.40.50.300:FF:001684">
    <property type="entry name" value="Intraflagellar transport 27 homolog (Chlamydomonas)"/>
    <property type="match status" value="1"/>
</dbReference>
<keyword evidence="4" id="KW-0282">Flagellum</keyword>
<evidence type="ECO:0000313" key="10">
    <source>
        <dbReference type="Proteomes" id="UP001066276"/>
    </source>
</evidence>
<dbReference type="GO" id="GO:0031514">
    <property type="term" value="C:motile cilium"/>
    <property type="evidence" value="ECO:0007669"/>
    <property type="project" value="UniProtKB-SubCell"/>
</dbReference>
<dbReference type="Gene3D" id="3.40.50.300">
    <property type="entry name" value="P-loop containing nucleotide triphosphate hydrolases"/>
    <property type="match status" value="1"/>
</dbReference>
<dbReference type="GO" id="GO:0003924">
    <property type="term" value="F:GTPase activity"/>
    <property type="evidence" value="ECO:0007669"/>
    <property type="project" value="InterPro"/>
</dbReference>
<keyword evidence="6" id="KW-0342">GTP-binding</keyword>
<keyword evidence="5" id="KW-0969">Cilium</keyword>
<evidence type="ECO:0000256" key="6">
    <source>
        <dbReference type="ARBA" id="ARBA00023134"/>
    </source>
</evidence>
<organism evidence="9 10">
    <name type="scientific">Pleurodeles waltl</name>
    <name type="common">Iberian ribbed newt</name>
    <dbReference type="NCBI Taxonomy" id="8319"/>
    <lineage>
        <taxon>Eukaryota</taxon>
        <taxon>Metazoa</taxon>
        <taxon>Chordata</taxon>
        <taxon>Craniata</taxon>
        <taxon>Vertebrata</taxon>
        <taxon>Euteleostomi</taxon>
        <taxon>Amphibia</taxon>
        <taxon>Batrachia</taxon>
        <taxon>Caudata</taxon>
        <taxon>Salamandroidea</taxon>
        <taxon>Salamandridae</taxon>
        <taxon>Pleurodelinae</taxon>
        <taxon>Pleurodeles</taxon>
    </lineage>
</organism>
<sequence>MGADGHWGRGTSNPADPYYRGPLPMHSSPRLTAGWSLVAWGRFGCVLVWRCRRDEHTIALHSSWKINDSPDSLVSPRAVGLSDSAEDPDHVTDDNGAEVPDPMRDKPNLSGACEERGNLRSNVLPSTEDAVTQRQGIPECSQFCRDLHLEYPSHTMVRLAAKCILAGDATVGKSSLAQLFRSDGALFQKNYSMTAGVDVLVKTVHIPETSDNVELFICDSSGKEIFYDVLAKMWEQPDVFCLVFDITSEQSFNSCTKWLERARTQRPYAHLPGVLVGNKSDLDGRRAVERQQAEEWAAQHGLEYIETSAKEMDNYDAPFRSLAHKFHHLYLEWVDSIQGVL</sequence>
<dbReference type="SMART" id="SM00173">
    <property type="entry name" value="RAS"/>
    <property type="match status" value="1"/>
</dbReference>
<dbReference type="Pfam" id="PF00071">
    <property type="entry name" value="Ras"/>
    <property type="match status" value="1"/>
</dbReference>
<comment type="caution">
    <text evidence="9">The sequence shown here is derived from an EMBL/GenBank/DDBJ whole genome shotgun (WGS) entry which is preliminary data.</text>
</comment>
<keyword evidence="3" id="KW-0547">Nucleotide-binding</keyword>
<accession>A0AAV7TBM1</accession>
<name>A0AAV7TBM1_PLEWA</name>
<keyword evidence="7" id="KW-0966">Cell projection</keyword>
<evidence type="ECO:0000256" key="2">
    <source>
        <dbReference type="ARBA" id="ARBA00006270"/>
    </source>
</evidence>
<dbReference type="SUPFAM" id="SSF52540">
    <property type="entry name" value="P-loop containing nucleoside triphosphate hydrolases"/>
    <property type="match status" value="1"/>
</dbReference>
<dbReference type="PROSITE" id="PS51419">
    <property type="entry name" value="RAB"/>
    <property type="match status" value="1"/>
</dbReference>